<dbReference type="Gene3D" id="2.40.128.130">
    <property type="entry name" value="Autotransporter beta-domain"/>
    <property type="match status" value="1"/>
</dbReference>
<dbReference type="NCBIfam" id="TIGR01414">
    <property type="entry name" value="autotrans_barl"/>
    <property type="match status" value="1"/>
</dbReference>
<keyword evidence="2" id="KW-0732">Signal</keyword>
<dbReference type="Pfam" id="PF03797">
    <property type="entry name" value="Autotransporter"/>
    <property type="match status" value="1"/>
</dbReference>
<reference evidence="4 5" key="1">
    <citation type="submission" date="2015-03" db="EMBL/GenBank/DDBJ databases">
        <authorList>
            <person name="Murphy D."/>
        </authorList>
    </citation>
    <scope>NUCLEOTIDE SEQUENCE [LARGE SCALE GENOMIC DNA]</scope>
    <source>
        <strain evidence="4 5">IP06005</strain>
    </source>
</reference>
<dbReference type="InterPro" id="IPR005546">
    <property type="entry name" value="Autotransporte_beta"/>
</dbReference>
<dbReference type="GO" id="GO:0019867">
    <property type="term" value="C:outer membrane"/>
    <property type="evidence" value="ECO:0007669"/>
    <property type="project" value="InterPro"/>
</dbReference>
<feature type="chain" id="PRO_5006697271" evidence="2">
    <location>
        <begin position="33"/>
        <end position="1099"/>
    </location>
</feature>
<dbReference type="eggNOG" id="COG3468">
    <property type="taxonomic scope" value="Bacteria"/>
</dbReference>
<dbReference type="EMBL" id="CQEJ01000002">
    <property type="protein sequence ID" value="CNK53728.1"/>
    <property type="molecule type" value="Genomic_DNA"/>
</dbReference>
<dbReference type="SUPFAM" id="SSF51126">
    <property type="entry name" value="Pectin lyase-like"/>
    <property type="match status" value="1"/>
</dbReference>
<dbReference type="SMART" id="SM00710">
    <property type="entry name" value="PbH1"/>
    <property type="match status" value="7"/>
</dbReference>
<dbReference type="STRING" id="1453495.AT01_2623"/>
<dbReference type="CDD" id="cd00253">
    <property type="entry name" value="PL_Passenger_AT"/>
    <property type="match status" value="1"/>
</dbReference>
<feature type="signal peptide" evidence="2">
    <location>
        <begin position="1"/>
        <end position="32"/>
    </location>
</feature>
<dbReference type="Proteomes" id="UP000041595">
    <property type="component" value="Unassembled WGS sequence"/>
</dbReference>
<protein>
    <submittedName>
        <fullName evidence="4">Putative autotransporter protein</fullName>
    </submittedName>
</protein>
<dbReference type="AlphaFoldDB" id="A0A0T9T0A2"/>
<dbReference type="InterPro" id="IPR043990">
    <property type="entry name" value="AC_1"/>
</dbReference>
<evidence type="ECO:0000313" key="5">
    <source>
        <dbReference type="Proteomes" id="UP000041595"/>
    </source>
</evidence>
<sequence length="1099" mass="113441">MKKNRTTLSPRFSKTLLASLLVPLLSPLHSWAAQTASVTDGSSVSISGGYGTGGDNLSPVLVQGTDSTITGASDVTIDTTGRGANGVNVTNGGTLNLNGAAIKTEGVVASGISNSKGTVILRGGTITTTGSSAYGVSSTGLGSRADIDGTVISTSGASAYGISGSGGTHLTVNNTTVNTSGGGSYGIYLNDLGSTLSGANNTINNTNSTSGTGIYIGYGGINATLDNTSINMNNAYAGVTVGRDSSIVMEGLNATGNIAQVLDITGKATISNANIELASGGVLRAMGNSLSNKAIIILNNVNAVSNSGGATMLNVNMNADLTVNGGSYHSKGNNATGVWIPDNTSSFKAKNTVVVTEGANATAIENRGTAVVENTTAITKGNNSHGIYSELSFDAKDMVISTAGVGSIGATAARGGNLNLTGAAIDTTGASGMVLGTFAGSSINAKNVTATSTGASAYALWTQTSSSIALKDSRITTTGMNAGGIYATGSNAVYSKVTLDNAQVISENGAGIRAYGANINVDVNNGSQLTGGNGLLVNASTNVGTVASPLNIISNVNLNANNHAVLVGDLQAEEHNNVNLTLKDSSVWTGAAHNAKSIDIDSSSIWNLTGDADVESMHILGQMNFIPASSNLNTRSPRNSFSTLTINSNLSGNGSFVFNAYLGDDSSPADKLHVTGNATGDHYVWVVNQGGLGALTTGAGINLITVDGDTSNGQFTMSNSVVAGAYQYFLYQIDEHSWNLQSNLTPVGPTDPGEVITVDPNKPEVVKPVDPSEPDVVTPTLPPTPPDTAYRSEVPGYIAAPWLNAFYGFTTLGSLHERRGSAEGAAKGFNQDSWGRVSGQHNNFDAGRFSYDSDIWFAQLGHDIYQAENSAGTQATAGIMITLGKQETDTQDKARAVRPELSVNTGKIKTDAYGLGGYYTLMTQQGGYVDLVGQGTLYRNSYQSQHDANQNGYGVAMSAEVGQAYPIVGSWKVEPQGQLKYQYLNLNSFNDEISGVNGTSYSVGQARAGVRVFSEATKQQAIKPYLSTDVVYQLGKNPQVTVDTVSLRPEFSKTYWQGGAGVTAKVNSNVDIYADVKYQRAFDGNMDGYAGNLGVKVSF</sequence>
<gene>
    <name evidence="4" type="primary">yapE_1</name>
    <name evidence="4" type="ORF">ERS137965_00365</name>
</gene>
<name>A0A0T9T0A2_YERAL</name>
<dbReference type="RefSeq" id="WP_042839310.1">
    <property type="nucleotide sequence ID" value="NZ_CABHPY010000076.1"/>
</dbReference>
<proteinExistence type="predicted"/>
<organism evidence="4 5">
    <name type="scientific">Yersinia aldovae</name>
    <dbReference type="NCBI Taxonomy" id="29483"/>
    <lineage>
        <taxon>Bacteria</taxon>
        <taxon>Pseudomonadati</taxon>
        <taxon>Pseudomonadota</taxon>
        <taxon>Gammaproteobacteria</taxon>
        <taxon>Enterobacterales</taxon>
        <taxon>Yersiniaceae</taxon>
        <taxon>Yersinia</taxon>
    </lineage>
</organism>
<dbReference type="InterPro" id="IPR011050">
    <property type="entry name" value="Pectin_lyase_fold/virulence"/>
</dbReference>
<dbReference type="PANTHER" id="PTHR35037">
    <property type="entry name" value="C-TERMINAL REGION OF AIDA-LIKE PROTEIN"/>
    <property type="match status" value="1"/>
</dbReference>
<dbReference type="PROSITE" id="PS51208">
    <property type="entry name" value="AUTOTRANSPORTER"/>
    <property type="match status" value="1"/>
</dbReference>
<dbReference type="SUPFAM" id="SSF103515">
    <property type="entry name" value="Autotransporter"/>
    <property type="match status" value="1"/>
</dbReference>
<evidence type="ECO:0000259" key="3">
    <source>
        <dbReference type="PROSITE" id="PS51208"/>
    </source>
</evidence>
<evidence type="ECO:0000256" key="2">
    <source>
        <dbReference type="SAM" id="SignalP"/>
    </source>
</evidence>
<dbReference type="Pfam" id="PF18883">
    <property type="entry name" value="AC_1"/>
    <property type="match status" value="1"/>
</dbReference>
<dbReference type="InterPro" id="IPR012332">
    <property type="entry name" value="Autotransporter_pectin_lyase_C"/>
</dbReference>
<dbReference type="Gene3D" id="2.160.20.20">
    <property type="match status" value="2"/>
</dbReference>
<evidence type="ECO:0000313" key="4">
    <source>
        <dbReference type="EMBL" id="CNK53728.1"/>
    </source>
</evidence>
<evidence type="ECO:0000256" key="1">
    <source>
        <dbReference type="SAM" id="MobiDB-lite"/>
    </source>
</evidence>
<dbReference type="InterPro" id="IPR036709">
    <property type="entry name" value="Autotransporte_beta_dom_sf"/>
</dbReference>
<dbReference type="PANTHER" id="PTHR35037:SF3">
    <property type="entry name" value="C-TERMINAL REGION OF AIDA-LIKE PROTEIN"/>
    <property type="match status" value="1"/>
</dbReference>
<dbReference type="SMART" id="SM00869">
    <property type="entry name" value="Autotransporter"/>
    <property type="match status" value="1"/>
</dbReference>
<dbReference type="InterPro" id="IPR006315">
    <property type="entry name" value="OM_autotransptr_brl_dom"/>
</dbReference>
<feature type="domain" description="Autotransporter" evidence="3">
    <location>
        <begin position="826"/>
        <end position="1099"/>
    </location>
</feature>
<feature type="region of interest" description="Disordered" evidence="1">
    <location>
        <begin position="767"/>
        <end position="787"/>
    </location>
</feature>
<dbReference type="InterPro" id="IPR006626">
    <property type="entry name" value="PbH1"/>
</dbReference>
<accession>A0A0T9T0A2</accession>
<dbReference type="InterPro" id="IPR051551">
    <property type="entry name" value="Autotransporter_adhesion"/>
</dbReference>